<dbReference type="InterPro" id="IPR001764">
    <property type="entry name" value="Glyco_hydro_3_N"/>
</dbReference>
<evidence type="ECO:0000313" key="7">
    <source>
        <dbReference type="Proteomes" id="UP001165120"/>
    </source>
</evidence>
<comment type="caution">
    <text evidence="6">The sequence shown here is derived from an EMBL/GenBank/DDBJ whole genome shotgun (WGS) entry which is preliminary data.</text>
</comment>
<feature type="domain" description="Glycoside hydrolase family 3 N-terminal" evidence="5">
    <location>
        <begin position="21"/>
        <end position="345"/>
    </location>
</feature>
<sequence>MPDYIEDKPVLVNDEDDKTTENVGKMLLAGFGGTTVTQQARKLIQKHKVASMILARKNFINVPQVKKLIQDLQQLAYDSGYKYPLILAVDQEGGMCNALFDEISLTQFPGAMALAATNDEEICYQVGKAIALELRSIGFNMYLGPTLDICSKMSNQLIGVRSFGSTVEEVTRFGRRFAKGIKDGGMFTVAKHFPGIGSSFVDNLLELPMMLETAAQLECFNILPFQNLIDENVIDVVHAGGCAVPNISPNEIHACLSPIIIQRLLRRKLKFEGPVLSECLELEALCRNMGLGQGAITAILFARCDIVMVCHDLVYQEEALSSLRKVYETGNYETIFNTTVDRIVKLQKKLTWEQTFGPPEITRDMWISHQKLSIEAYKRSITLVRDYDQCIPLTRFLKPAKNQENRILLLTPLITSIHPEVHNLSSNPDLNSEKLFPGEEVFRDFGKQLSKFGENNLSKDVDYSVVHTSYTANGLSNLHEQLIDNSKIIILVTSDASRHMYQIGVAKHISVLCGGYRKLSSNFTKKPLIIISVSSPYDFLYHNGIGSSYICTYEYTSNVLSHISSVLFGLQKATGRIPTENSSADDLYDSPEDMLLCDSASPTNSASNSLTSKSLVMLLNDGGDDDGKRVGDNSDSKRGDDVYNGFIDNNMDDGGSSRRKRKKINKPWLVEEFNLARDFRGLILLLRNGSATGDAIFDIFLEKSASKIHQLLNDTKKTQTHFVVRNSTLNVIYGFCFTWVDSSSKCGRVMFIMVDRAKRRQSIGEMLHYHAIKYLSVTRGCRVILLGSSFPLLGFLTENMLETFRYNFIEDEITSPNDQLQSTKSNSATIKFLKSVGWLKKNYSTRSMKESQITKKFILKSTLAKWSVAEKLVRQLQVVGIRFDICKDRTKLISLIEKYHSNEVYDEEKQFLDIYSKASNIIAEEELQKRNNGTSNTTIIVAIEPTTGSIVGSLIVFNNKSQLAKYYPFIDGLESDDDTSSRDDESSVTTSTDSPDEPKKGQTGNNPKSSSGSEIFGGLTGIFVDPNYQSLEQVFKLGLICTGVSFCKTLKVNNLMVTSIDEKTKDELEESGFEVFRTYYSHYAMKKSFEWVI</sequence>
<protein>
    <submittedName>
        <fullName evidence="6">Unnamed protein product</fullName>
    </submittedName>
</protein>
<evidence type="ECO:0000259" key="5">
    <source>
        <dbReference type="Pfam" id="PF00933"/>
    </source>
</evidence>
<feature type="compositionally biased region" description="Polar residues" evidence="4">
    <location>
        <begin position="1002"/>
        <end position="1012"/>
    </location>
</feature>
<keyword evidence="7" id="KW-1185">Reference proteome</keyword>
<dbReference type="PANTHER" id="PTHR30480:SF8">
    <property type="entry name" value="PUTATIVE (AFU_ORTHOLOGUE AFUA_8G04060)-RELATED"/>
    <property type="match status" value="1"/>
</dbReference>
<dbReference type="GO" id="GO:0004553">
    <property type="term" value="F:hydrolase activity, hydrolyzing O-glycosyl compounds"/>
    <property type="evidence" value="ECO:0007669"/>
    <property type="project" value="InterPro"/>
</dbReference>
<dbReference type="SUPFAM" id="SSF55729">
    <property type="entry name" value="Acyl-CoA N-acyltransferases (Nat)"/>
    <property type="match status" value="1"/>
</dbReference>
<organism evidence="6 7">
    <name type="scientific">Candida boidinii</name>
    <name type="common">Yeast</name>
    <dbReference type="NCBI Taxonomy" id="5477"/>
    <lineage>
        <taxon>Eukaryota</taxon>
        <taxon>Fungi</taxon>
        <taxon>Dikarya</taxon>
        <taxon>Ascomycota</taxon>
        <taxon>Saccharomycotina</taxon>
        <taxon>Pichiomycetes</taxon>
        <taxon>Pichiales</taxon>
        <taxon>Pichiaceae</taxon>
        <taxon>Ogataea</taxon>
        <taxon>Ogataea/Candida clade</taxon>
    </lineage>
</organism>
<dbReference type="Gene3D" id="3.40.50.1700">
    <property type="entry name" value="Glycoside hydrolase family 3 C-terminal domain"/>
    <property type="match status" value="1"/>
</dbReference>
<gene>
    <name evidence="6" type="ORF">Cboi02_000010800</name>
</gene>
<comment type="similarity">
    <text evidence="1">Belongs to the glycosyl hydrolase 3 family.</text>
</comment>
<evidence type="ECO:0000256" key="3">
    <source>
        <dbReference type="ARBA" id="ARBA00023295"/>
    </source>
</evidence>
<reference evidence="6" key="1">
    <citation type="submission" date="2023-04" db="EMBL/GenBank/DDBJ databases">
        <title>Candida boidinii NBRC 10035.</title>
        <authorList>
            <person name="Ichikawa N."/>
            <person name="Sato H."/>
            <person name="Tonouchi N."/>
        </authorList>
    </citation>
    <scope>NUCLEOTIDE SEQUENCE</scope>
    <source>
        <strain evidence="6">NBRC 10035</strain>
    </source>
</reference>
<dbReference type="InterPro" id="IPR050226">
    <property type="entry name" value="NagZ_Beta-hexosaminidase"/>
</dbReference>
<dbReference type="InterPro" id="IPR036881">
    <property type="entry name" value="Glyco_hydro_3_C_sf"/>
</dbReference>
<dbReference type="EMBL" id="BSXN01000017">
    <property type="protein sequence ID" value="GME66652.1"/>
    <property type="molecule type" value="Genomic_DNA"/>
</dbReference>
<keyword evidence="2" id="KW-0378">Hydrolase</keyword>
<dbReference type="GO" id="GO:0005975">
    <property type="term" value="P:carbohydrate metabolic process"/>
    <property type="evidence" value="ECO:0007669"/>
    <property type="project" value="InterPro"/>
</dbReference>
<name>A0A9W6SWZ8_CANBO</name>
<proteinExistence type="inferred from homology"/>
<evidence type="ECO:0000313" key="6">
    <source>
        <dbReference type="EMBL" id="GME66652.1"/>
    </source>
</evidence>
<dbReference type="GO" id="GO:0009254">
    <property type="term" value="P:peptidoglycan turnover"/>
    <property type="evidence" value="ECO:0007669"/>
    <property type="project" value="TreeGrafter"/>
</dbReference>
<dbReference type="InterPro" id="IPR036962">
    <property type="entry name" value="Glyco_hydro_3_N_sf"/>
</dbReference>
<evidence type="ECO:0000256" key="2">
    <source>
        <dbReference type="ARBA" id="ARBA00022801"/>
    </source>
</evidence>
<dbReference type="Pfam" id="PF00933">
    <property type="entry name" value="Glyco_hydro_3"/>
    <property type="match status" value="1"/>
</dbReference>
<dbReference type="InterPro" id="IPR017853">
    <property type="entry name" value="GH"/>
</dbReference>
<dbReference type="InterPro" id="IPR016181">
    <property type="entry name" value="Acyl_CoA_acyltransferase"/>
</dbReference>
<dbReference type="PANTHER" id="PTHR30480">
    <property type="entry name" value="BETA-HEXOSAMINIDASE-RELATED"/>
    <property type="match status" value="1"/>
</dbReference>
<accession>A0A9W6SWZ8</accession>
<evidence type="ECO:0000256" key="1">
    <source>
        <dbReference type="ARBA" id="ARBA00005336"/>
    </source>
</evidence>
<dbReference type="CDD" id="cd04301">
    <property type="entry name" value="NAT_SF"/>
    <property type="match status" value="1"/>
</dbReference>
<feature type="region of interest" description="Disordered" evidence="4">
    <location>
        <begin position="975"/>
        <end position="1012"/>
    </location>
</feature>
<dbReference type="SUPFAM" id="SSF51445">
    <property type="entry name" value="(Trans)glycosidases"/>
    <property type="match status" value="1"/>
</dbReference>
<dbReference type="Gene3D" id="3.20.20.300">
    <property type="entry name" value="Glycoside hydrolase, family 3, N-terminal domain"/>
    <property type="match status" value="1"/>
</dbReference>
<dbReference type="Gene3D" id="3.40.630.30">
    <property type="match status" value="1"/>
</dbReference>
<keyword evidence="3" id="KW-0326">Glycosidase</keyword>
<evidence type="ECO:0000256" key="4">
    <source>
        <dbReference type="SAM" id="MobiDB-lite"/>
    </source>
</evidence>
<dbReference type="AlphaFoldDB" id="A0A9W6SWZ8"/>
<dbReference type="Proteomes" id="UP001165120">
    <property type="component" value="Unassembled WGS sequence"/>
</dbReference>